<feature type="compositionally biased region" description="Acidic residues" evidence="6">
    <location>
        <begin position="1209"/>
        <end position="1219"/>
    </location>
</feature>
<feature type="compositionally biased region" description="Low complexity" evidence="6">
    <location>
        <begin position="1133"/>
        <end position="1145"/>
    </location>
</feature>
<geneLocation type="mitochondrion" evidence="9"/>
<dbReference type="Pfam" id="PF00488">
    <property type="entry name" value="MutS_V"/>
    <property type="match status" value="1"/>
</dbReference>
<dbReference type="CDD" id="cd06141">
    <property type="entry name" value="WRN_exo"/>
    <property type="match status" value="1"/>
</dbReference>
<evidence type="ECO:0000259" key="8">
    <source>
        <dbReference type="PROSITE" id="PS00486"/>
    </source>
</evidence>
<dbReference type="InterPro" id="IPR012337">
    <property type="entry name" value="RNaseH-like_sf"/>
</dbReference>
<dbReference type="EMBL" id="OVEO01000010">
    <property type="protein sequence ID" value="SPQ98784.1"/>
    <property type="molecule type" value="Genomic_DNA"/>
</dbReference>
<feature type="repeat" description="ANK" evidence="5">
    <location>
        <begin position="3552"/>
        <end position="3584"/>
    </location>
</feature>
<dbReference type="SMART" id="SM00533">
    <property type="entry name" value="MUTSd"/>
    <property type="match status" value="1"/>
</dbReference>
<feature type="region of interest" description="Disordered" evidence="6">
    <location>
        <begin position="1133"/>
        <end position="1165"/>
    </location>
</feature>
<dbReference type="InterPro" id="IPR036397">
    <property type="entry name" value="RNaseH_sf"/>
</dbReference>
<organism evidence="9 10">
    <name type="scientific">Plasmodiophora brassicae</name>
    <name type="common">Clubroot disease agent</name>
    <dbReference type="NCBI Taxonomy" id="37360"/>
    <lineage>
        <taxon>Eukaryota</taxon>
        <taxon>Sar</taxon>
        <taxon>Rhizaria</taxon>
        <taxon>Endomyxa</taxon>
        <taxon>Phytomyxea</taxon>
        <taxon>Plasmodiophorida</taxon>
        <taxon>Plasmodiophoridae</taxon>
        <taxon>Plasmodiophora</taxon>
    </lineage>
</organism>
<dbReference type="Gene3D" id="3.30.420.110">
    <property type="entry name" value="MutS, connector domain"/>
    <property type="match status" value="1"/>
</dbReference>
<evidence type="ECO:0000256" key="7">
    <source>
        <dbReference type="SAM" id="Phobius"/>
    </source>
</evidence>
<dbReference type="GO" id="GO:0005634">
    <property type="term" value="C:nucleus"/>
    <property type="evidence" value="ECO:0007669"/>
    <property type="project" value="TreeGrafter"/>
</dbReference>
<protein>
    <recommendedName>
        <fullName evidence="8">DNA mismatch repair proteins mutS family domain-containing protein</fullName>
    </recommendedName>
</protein>
<dbReference type="GO" id="GO:0140664">
    <property type="term" value="F:ATP-dependent DNA damage sensor activity"/>
    <property type="evidence" value="ECO:0007669"/>
    <property type="project" value="InterPro"/>
</dbReference>
<evidence type="ECO:0000256" key="5">
    <source>
        <dbReference type="PROSITE-ProRule" id="PRU00023"/>
    </source>
</evidence>
<proteinExistence type="inferred from homology"/>
<dbReference type="PROSITE" id="PS00486">
    <property type="entry name" value="DNA_MISMATCH_REPAIR_2"/>
    <property type="match status" value="1"/>
</dbReference>
<dbReference type="PROSITE" id="PS50088">
    <property type="entry name" value="ANK_REPEAT"/>
    <property type="match status" value="3"/>
</dbReference>
<dbReference type="Pfam" id="PF12796">
    <property type="entry name" value="Ank_2"/>
    <property type="match status" value="1"/>
</dbReference>
<dbReference type="InterPro" id="IPR007696">
    <property type="entry name" value="DNA_mismatch_repair_MutS_core"/>
</dbReference>
<feature type="compositionally biased region" description="Gly residues" evidence="6">
    <location>
        <begin position="957"/>
        <end position="966"/>
    </location>
</feature>
<feature type="repeat" description="ANK" evidence="5">
    <location>
        <begin position="3519"/>
        <end position="3551"/>
    </location>
</feature>
<keyword evidence="7" id="KW-0812">Transmembrane</keyword>
<reference evidence="9 10" key="1">
    <citation type="submission" date="2018-03" db="EMBL/GenBank/DDBJ databases">
        <authorList>
            <person name="Fogelqvist J."/>
        </authorList>
    </citation>
    <scope>NUCLEOTIDE SEQUENCE [LARGE SCALE GENOMIC DNA]</scope>
</reference>
<evidence type="ECO:0000256" key="3">
    <source>
        <dbReference type="ARBA" id="ARBA00022840"/>
    </source>
</evidence>
<evidence type="ECO:0000313" key="10">
    <source>
        <dbReference type="Proteomes" id="UP000290189"/>
    </source>
</evidence>
<keyword evidence="7" id="KW-1133">Transmembrane helix</keyword>
<evidence type="ECO:0000256" key="4">
    <source>
        <dbReference type="ARBA" id="ARBA00023125"/>
    </source>
</evidence>
<dbReference type="GO" id="GO:0030983">
    <property type="term" value="F:mismatched DNA binding"/>
    <property type="evidence" value="ECO:0007669"/>
    <property type="project" value="InterPro"/>
</dbReference>
<feature type="repeat" description="ANK" evidence="5">
    <location>
        <begin position="3485"/>
        <end position="3518"/>
    </location>
</feature>
<feature type="region of interest" description="Disordered" evidence="6">
    <location>
        <begin position="931"/>
        <end position="1105"/>
    </location>
</feature>
<name>A0A3P3YF60_PLABS</name>
<feature type="domain" description="DNA mismatch repair proteins mutS family" evidence="8">
    <location>
        <begin position="686"/>
        <end position="702"/>
    </location>
</feature>
<dbReference type="InterPro" id="IPR002562">
    <property type="entry name" value="3'-5'_exonuclease_dom"/>
</dbReference>
<dbReference type="GO" id="GO:0006298">
    <property type="term" value="P:mismatch repair"/>
    <property type="evidence" value="ECO:0007669"/>
    <property type="project" value="InterPro"/>
</dbReference>
<feature type="transmembrane region" description="Helical" evidence="7">
    <location>
        <begin position="3765"/>
        <end position="3785"/>
    </location>
</feature>
<evidence type="ECO:0000256" key="2">
    <source>
        <dbReference type="ARBA" id="ARBA00022741"/>
    </source>
</evidence>
<dbReference type="PANTHER" id="PTHR11361:SF20">
    <property type="entry name" value="MUTS PROTEIN HOMOLOG 5"/>
    <property type="match status" value="1"/>
</dbReference>
<dbReference type="SMART" id="SM00474">
    <property type="entry name" value="35EXOc"/>
    <property type="match status" value="1"/>
</dbReference>
<dbReference type="GO" id="GO:0008408">
    <property type="term" value="F:3'-5' exonuclease activity"/>
    <property type="evidence" value="ECO:0007669"/>
    <property type="project" value="InterPro"/>
</dbReference>
<accession>A0A3P3YF60</accession>
<dbReference type="PANTHER" id="PTHR11361">
    <property type="entry name" value="DNA MISMATCH REPAIR PROTEIN MUTS FAMILY MEMBER"/>
    <property type="match status" value="1"/>
</dbReference>
<keyword evidence="3" id="KW-0067">ATP-binding</keyword>
<dbReference type="Gene3D" id="1.25.40.20">
    <property type="entry name" value="Ankyrin repeat-containing domain"/>
    <property type="match status" value="1"/>
</dbReference>
<dbReference type="Proteomes" id="UP000290189">
    <property type="component" value="Unassembled WGS sequence"/>
</dbReference>
<evidence type="ECO:0000256" key="6">
    <source>
        <dbReference type="SAM" id="MobiDB-lite"/>
    </source>
</evidence>
<dbReference type="GO" id="GO:0005524">
    <property type="term" value="F:ATP binding"/>
    <property type="evidence" value="ECO:0007669"/>
    <property type="project" value="UniProtKB-KW"/>
</dbReference>
<sequence>MSDDGTTVVKQQEQRFHGAFTTISSMGTRRMQAPLSSLMSSAGADSSSVSPVEEPERGDDGPDASNDSSIYLAVSMKGNPANGKPIGVAYFDADTDILHAGQFTDVERCLLQSVKTSLSPRAILTSTRSGDDNFELLKMGPIDASDDSAGYNVVTVKRSEFNFDAAVHRLKLTHIAEFQSEAVESDEVDEFSQQLKLMSVLNFDKREMICAIGGLLSYLHRNRINHQLDDQLTVSAIRSLDLSDIMIVESSAMRSLCIFQRESHPVGSSTRKEGLSIFGLLDETKTAQGRRLLKSWLMNPTLNIDTIIQRHEAVEQLLHPNNEHWLAEVALILRSVKDINRLISKIQNVRATYSDWALISETLQQFIALHELAKRENLEFEHLRKIASESEDELLELNNLITSVIDFAQSRVTQKLEIRAGISPQLDSLKHDYERLGDFLTTVAEELFQSSPATFSGVEVLHLPQLGHLIALPVDANRDIQTHKHIDQLEFQFIAEDKLFYKNERTRQLDNEIGDIRGVICDIQSSFIRELAEYVIRCRSRLTALSAIVAEIDSLVSLAQAAASYGLTRPAMVSENCLRIQNGFHLLQDQTVDQFIPNDTTLGDCDDGKPVIVLTGPNSSGKSVLLKQVGIIAYLAQCGSFVPAQKAVLGLTDRIFCHMDIASNLSTFAADCNQISYMLKHATSSSLLLLDEFGKGTSKEDGLALLATTLRYISNRPGQECPRAIVTTHFHELFSFGLLSQDDATNIACFKMDIVTKPLTMTAPIPNSVAFLYKMVPGISMHSYGVECASQAGLPEHVINRARSVSESYMNFKPVYRIYEEPESFIKLYNSFLGLDVEDDQQVSAFVSTLARRRPPGRRIASRNEHGWPALHLTPLHTLARSGRGDVAVKAALPMYVVVRRGADVSASGHQELQPMDVAGSHTVRKLLSDAIRGERASRTRSAEGAQAFARRDEGLRMGGRGGYRPGAGRKPGSRNKSSKSLSQQEPKQPSIAAYFRRGPSDTAVEVPREQSQRDVAGGGMIGNTTSIPVEPPLAPPTGALVPQPPLVFGLTSSHPETSPSTSIRPTMSEPVDLSRPNPAECVPNPVDRERDVADPPENNPAPRQLRNALRHGQSIAALQAALAPVLIGRQRSSSTSSLSSTTASMPDFSDVAAATTDPPPLLTKGTDWLERQLQRFAKPAIVSNGDDGVDDDDAFDRLTSNGSHVDNSDMDDDVDDDPDSHPNEKSSPTGVSHGNKGKKGDAASPVMRKVLDGILENVKSVDSSILALVRSGQLWVRFGSAAVRQLLVGDLDPNRFYVYDVFVWDPETMASDIPIHCPHCRQRRSARQAKPGDYNVVHHSWTAGRRVVTRDSCYFIIARTYRCTRCKGSKAPSYTFSAYHENFLSQLPDFIRVQFPALLTHRSAIDNSIIEEMRSLTEQGVSIEGYHRMLMEWHTSRYTRLQIQWFGSLLHCKRGIGYRFTRELGDSPPQFSSFADPDRYNGFVPSPSYLKYCLVKFHRQVRPLMDLLIQTVSGRILKLDHSFKIPKLIRRFNGEKLVEALFTCCNEFEEPVLQMLTFGASLAELLPALRGFMKRILKNGLTEPSLFVSDRCCQDASLFVEFKHFLRALSLGKALCSNLAAILRSIRENLFLELPIVVHRSLVEIEVVALGAVRIAAQRCLLESIENEDVDIDDTTCERLFDGVIESVTRATNVCAQRILEESSRSSQTVDFAAAVASFVSAVTGATDQLVSLRSISARQRGRDLADSAVPSFSWPPSDGRVLSTPSEINDVVDAVYRTLLSEAPDKRVIGYDQEWDVVMTRLGGRFVSSRSRVRTIQIAMSNGEMYLVRVTDAMKQLPRAVVTLLADARIAKVGRQIQHDAAKLLKDFGVHLNNCVDVAVLGKRRGKLSTSKLSLERLMSLVFHVSLEKPPHIRVSEHWSGPLSRAQIRYANRDAFAGLALYHYFTQFQDCSTPIPLTDAAPGLRVDIVIGNSKRVASGTIVENSGTSRDVTASQHVLLVEVDELSAPGLRIATRNGLPSFQTIKELPVRLPVRLQSIRRARQCLPLESQSDDVVVLKDIFHWLNDLPVKATNAYQPAFLAAMRDAILVVDPEDKDMVRRKLEEAGQLPDDFEAFIHNSRWARSRIKRATRRPVEMDEAVQAVVDAYRSAKDPMTNDPLLTEAGLKKIEAMRVHVRKGCLSDPPGFQFYTEIAVDELGLPVYHCSRGTNSLEGGYHRDLYRSMGSFGASLELADAILAEKRHRQLMRASVRHRADVPFFGHYDVWNIERVQELALSVSSRLVYENWHPLRSFFATGEQFGLCRLINRTDAENGPQSTRPLTGCYAFAAKRFGMAIPIMPMHLPEEFKLFDEAMRQFGKDFAAIVEIASVMRFRWIWRWCLVAVVVVTVESFADDGAVERDRSRLDQLTIDELVDLLDNATRSEPLMPAWEWPEMAALQRKMANLPATEAVDSLVYLYSRVRHGIEDIVRQTAVAVLDQSPTVDTNRLLSLATIVWDRLGRDHQTWPLVQHVASTMIPVVATLNVAQINQLLSLIAGGGPMLSQQLMEVMLSDLSSFTNKTSCLIDILSHLFYSVDIGDTYPLLDVAAPILSASVSSLTAKDVVRTANLYAEATARGPAPSSFSGAYIGAWAFITTIFPDAARQVVAPQPISGNLSNLFDAILRRALSTRNVFSVDDIATLSKWFRRAGLESAAALLRDRVAPCNHATIDELVDMLLSESALDSVLPARERPEMIALQRRMANLSTTEAIDHLVWITKSLVSGGTEDIVRQTAVAALHPSANVDADRLIKLATVIAENPGSDIYTIMSLWQSLVASTLIPAVPMLTELQLQRLYRLIQRVSPSLSHQIMEVVLSDMSPFANKTNCLIDTLALVVENVDPAAVYPLFDAAAPILTRDSESLTAQQVAQTAYLYARAGVGPSVPPGTPATTDEYWADLSAIFPNLPRQIASGRQQMTNNTAGLFDAILHRALSASFGFRIVDIARLLISFRRARLDSASALLRDRFAPTVRSSLPSDVTTLCMLIISFRDEPDTLDVERDCHNDIRRVAFQRLVMSHTLPSIAEHPLILSAVEFAFSPRLPTIVPEVTGFRHRHAAPFDFVQDVVIRMLTSSLWSDVHLFELVDALVILAESGADSTMLYDAFTVVLFRHIDDIDPVSTSRVLWAFALADLPRYAIGFLPRLANVTLDALSPHMMTGLNSWRMSMPDDEYAGIIKDCPDAVADLFDRCLDWVRDQPLENDLGRRCPRTGHVIDSVGDDGATAIVIYKSRPIDIVARLRHRSLARHGWTVKGFVGSQASKCLAITDNMDALQIATRRGDVAQVTSLLRRRPSIVSYEKPRWTPMHTLAQSGRGDITSLIDALSSDFRLCAGTLDGQTPFDVAQVSNNEHVTQALGHKRASCRGRAPRFHVRPDVQPFTGIPVLSLYTGGSSSEEPLIVFARSNAPVTSRMESVLHVVVRYEADLGTIGGTVDQLVADGVSVTLHDADGRTVLHEVARRGYSDDLVELLLGHGAAINAEDYQGQTPLHLAADNGRAEIVRCLLDQGADIDAADRQGRTALHLAAESGRNEAIDVLIRRGANDTAVDSRGRRPIDVALDPDTRATLSNAIRDRRSLPRRVDDVAVTPDDEEARSQQRDDDPSPPLPSIVDTGRPPEPVQSADTGALFASANATDAKLSRIVQWSNWAQYVVIGGSLRVLAASAKARYRPSRPTSSTPRRQDAILTSASLVAGLAVGVAASRIRLHLLSSTVPGLAQQHSPDQRPRTTPVPWGAIVVGTVVLIIICIFIYRLQADDITCPDMCCLGQICIAWHRFRVMIGRPPRSRACRTLPNAQQ</sequence>
<feature type="compositionally biased region" description="Polar residues" evidence="6">
    <location>
        <begin position="979"/>
        <end position="988"/>
    </location>
</feature>
<dbReference type="Pfam" id="PF01612">
    <property type="entry name" value="DNA_pol_A_exo1"/>
    <property type="match status" value="1"/>
</dbReference>
<evidence type="ECO:0000256" key="1">
    <source>
        <dbReference type="ARBA" id="ARBA00006271"/>
    </source>
</evidence>
<dbReference type="Gene3D" id="3.30.420.10">
    <property type="entry name" value="Ribonuclease H-like superfamily/Ribonuclease H"/>
    <property type="match status" value="1"/>
</dbReference>
<keyword evidence="7" id="KW-0472">Membrane</keyword>
<dbReference type="PROSITE" id="PS50297">
    <property type="entry name" value="ANK_REP_REGION"/>
    <property type="match status" value="3"/>
</dbReference>
<dbReference type="InterPro" id="IPR000432">
    <property type="entry name" value="DNA_mismatch_repair_MutS_C"/>
</dbReference>
<dbReference type="InterPro" id="IPR027417">
    <property type="entry name" value="P-loop_NTPase"/>
</dbReference>
<feature type="region of interest" description="Disordered" evidence="6">
    <location>
        <begin position="1180"/>
        <end position="1244"/>
    </location>
</feature>
<feature type="region of interest" description="Disordered" evidence="6">
    <location>
        <begin position="20"/>
        <end position="68"/>
    </location>
</feature>
<dbReference type="SUPFAM" id="SSF48403">
    <property type="entry name" value="Ankyrin repeat"/>
    <property type="match status" value="1"/>
</dbReference>
<dbReference type="Gene3D" id="3.40.50.300">
    <property type="entry name" value="P-loop containing nucleotide triphosphate hydrolases"/>
    <property type="match status" value="1"/>
</dbReference>
<comment type="similarity">
    <text evidence="1">Belongs to the DNA mismatch repair MutS family.</text>
</comment>
<feature type="region of interest" description="Disordered" evidence="6">
    <location>
        <begin position="3613"/>
        <end position="3657"/>
    </location>
</feature>
<dbReference type="SUPFAM" id="SSF53098">
    <property type="entry name" value="Ribonuclease H-like"/>
    <property type="match status" value="1"/>
</dbReference>
<feature type="compositionally biased region" description="Low complexity" evidence="6">
    <location>
        <begin position="1052"/>
        <end position="1063"/>
    </location>
</feature>
<feature type="compositionally biased region" description="Basic and acidic residues" evidence="6">
    <location>
        <begin position="932"/>
        <end position="942"/>
    </location>
</feature>
<dbReference type="InterPro" id="IPR002110">
    <property type="entry name" value="Ankyrin_rpt"/>
</dbReference>
<dbReference type="SUPFAM" id="SSF52540">
    <property type="entry name" value="P-loop containing nucleoside triphosphate hydrolases"/>
    <property type="match status" value="1"/>
</dbReference>
<dbReference type="InterPro" id="IPR036678">
    <property type="entry name" value="MutS_con_dom_sf"/>
</dbReference>
<dbReference type="Pfam" id="PF05192">
    <property type="entry name" value="MutS_III"/>
    <property type="match status" value="1"/>
</dbReference>
<keyword evidence="4" id="KW-0238">DNA-binding</keyword>
<dbReference type="InterPro" id="IPR046616">
    <property type="entry name" value="DUF6729"/>
</dbReference>
<dbReference type="InterPro" id="IPR036187">
    <property type="entry name" value="DNA_mismatch_repair_MutS_sf"/>
</dbReference>
<dbReference type="Pfam" id="PF20499">
    <property type="entry name" value="DUF6729"/>
    <property type="match status" value="1"/>
</dbReference>
<dbReference type="GO" id="GO:0051026">
    <property type="term" value="P:chiasma assembly"/>
    <property type="evidence" value="ECO:0007669"/>
    <property type="project" value="TreeGrafter"/>
</dbReference>
<feature type="compositionally biased region" description="Low complexity" evidence="6">
    <location>
        <begin position="36"/>
        <end position="52"/>
    </location>
</feature>
<evidence type="ECO:0000313" key="9">
    <source>
        <dbReference type="EMBL" id="SPQ98784.1"/>
    </source>
</evidence>
<dbReference type="SMART" id="SM00534">
    <property type="entry name" value="MUTSac"/>
    <property type="match status" value="1"/>
</dbReference>
<dbReference type="InterPro" id="IPR036770">
    <property type="entry name" value="Ankyrin_rpt-contain_sf"/>
</dbReference>
<keyword evidence="5" id="KW-0040">ANK repeat</keyword>
<gene>
    <name evidence="9" type="ORF">PLBR_LOCUS5999</name>
</gene>
<dbReference type="SUPFAM" id="SSF48334">
    <property type="entry name" value="DNA repair protein MutS, domain III"/>
    <property type="match status" value="1"/>
</dbReference>
<keyword evidence="9" id="KW-0496">Mitochondrion</keyword>
<dbReference type="Gene3D" id="1.10.1420.10">
    <property type="match status" value="1"/>
</dbReference>
<dbReference type="InterPro" id="IPR045076">
    <property type="entry name" value="MutS"/>
</dbReference>
<keyword evidence="2" id="KW-0547">Nucleotide-binding</keyword>
<dbReference type="SMART" id="SM00248">
    <property type="entry name" value="ANK"/>
    <property type="match status" value="5"/>
</dbReference>